<gene>
    <name evidence="2" type="ORF">NK6_199</name>
</gene>
<protein>
    <submittedName>
        <fullName evidence="2">Uncharacterized protein</fullName>
    </submittedName>
</protein>
<dbReference type="AlphaFoldDB" id="A0A0E4FQ08"/>
<dbReference type="EMBL" id="AP014685">
    <property type="protein sequence ID" value="BAR53387.1"/>
    <property type="molecule type" value="Genomic_DNA"/>
</dbReference>
<evidence type="ECO:0000313" key="3">
    <source>
        <dbReference type="Proteomes" id="UP000063308"/>
    </source>
</evidence>
<proteinExistence type="predicted"/>
<sequence length="56" mass="6018">MLGLQSPEPLDHILASFERGGFALRQIVTASLAQATKQPVQGNVTEQNRDVATPSQ</sequence>
<feature type="compositionally biased region" description="Polar residues" evidence="1">
    <location>
        <begin position="36"/>
        <end position="46"/>
    </location>
</feature>
<reference evidence="2 3" key="1">
    <citation type="submission" date="2014-11" db="EMBL/GenBank/DDBJ databases">
        <title>Symbiosis island explosion on the genome of extra-slow-growing strains of soybean bradyrhizobia with massive insertion sequences.</title>
        <authorList>
            <person name="Iida T."/>
            <person name="Minamisawa K."/>
        </authorList>
    </citation>
    <scope>NUCLEOTIDE SEQUENCE [LARGE SCALE GENOMIC DNA]</scope>
    <source>
        <strain evidence="2 3">NK6</strain>
    </source>
</reference>
<evidence type="ECO:0000313" key="2">
    <source>
        <dbReference type="EMBL" id="BAR53387.1"/>
    </source>
</evidence>
<dbReference type="Proteomes" id="UP000063308">
    <property type="component" value="Chromosome"/>
</dbReference>
<evidence type="ECO:0000256" key="1">
    <source>
        <dbReference type="SAM" id="MobiDB-lite"/>
    </source>
</evidence>
<organism evidence="2 3">
    <name type="scientific">Bradyrhizobium diazoefficiens</name>
    <dbReference type="NCBI Taxonomy" id="1355477"/>
    <lineage>
        <taxon>Bacteria</taxon>
        <taxon>Pseudomonadati</taxon>
        <taxon>Pseudomonadota</taxon>
        <taxon>Alphaproteobacteria</taxon>
        <taxon>Hyphomicrobiales</taxon>
        <taxon>Nitrobacteraceae</taxon>
        <taxon>Bradyrhizobium</taxon>
    </lineage>
</organism>
<feature type="region of interest" description="Disordered" evidence="1">
    <location>
        <begin position="36"/>
        <end position="56"/>
    </location>
</feature>
<name>A0A0E4FQ08_9BRAD</name>
<accession>A0A0E4FQ08</accession>